<sequence length="658" mass="75018">MSVLQKPHLYSGIIGDGQMLAALSARGELLRIFWPHMDYAQQLERFHVGVHEPSQPPEWFHHTVPATQTYLGESNVLVTEYEIAKLSLSVTQRDVIAHRADGVVRQMTIRNTGKAARELIGKAHLVTRLEEHEFSQAVRYIPTDQMTLHYRRDTHCGFSMREAVSGFSCGDTAEALPYDALLGTFENLGSDSALATSFGVIEPGETRTWTLYLAFGRNQKEVMARMNRLKAVPVQAWIEKSIQESAWFLAQAKPLRSGNERLDRLYRRSLLAFSLLIDRERGGMIAAPEFDPAWQSCGGYGYCWGRDAAYIATALLKAGYIAQSESFYAWMLTAQDEDGKWDHRHWLDGSLAPSWGYQADETASVVWGMWQHFRVTRDQAFLRRVYPAIKRAMNHVMENLDEESGLPRESVDLWEERFAQHTYSSAAVYAALLCAIEASCELACDEIERGVWRAAAERISRAIEHTLWNEARDCFYRSRRLHLRDAHKRLPAVDGKAIFREMDMYGYSRVIQSFDAVIDVSLLGLSYPFEYLEPFDKRAAQVAHAVREALWTPGVGGILRYENDMYVGGNPWILTTLWVGLDALRRADEKTADEMLAWAAEHATELDLFPEQVDRETGETRWVVPLTWSHAMFVLLMLERYGENEAVTAQPSVLLRQF</sequence>
<protein>
    <recommendedName>
        <fullName evidence="1">GH15-like domain-containing protein</fullName>
    </recommendedName>
</protein>
<dbReference type="AlphaFoldDB" id="A0A117SY03"/>
<evidence type="ECO:0000259" key="1">
    <source>
        <dbReference type="Pfam" id="PF00723"/>
    </source>
</evidence>
<feature type="domain" description="GH15-like" evidence="1">
    <location>
        <begin position="265"/>
        <end position="334"/>
    </location>
</feature>
<name>A0A117SY03_9BACL</name>
<gene>
    <name evidence="2" type="ORF">ATW55_01620</name>
</gene>
<dbReference type="Pfam" id="PF00723">
    <property type="entry name" value="Glyco_hydro_15"/>
    <property type="match status" value="3"/>
</dbReference>
<dbReference type="InterPro" id="IPR011613">
    <property type="entry name" value="GH15-like"/>
</dbReference>
<comment type="caution">
    <text evidence="2">The sequence shown here is derived from an EMBL/GenBank/DDBJ whole genome shotgun (WGS) entry which is preliminary data.</text>
</comment>
<dbReference type="GO" id="GO:0004553">
    <property type="term" value="F:hydrolase activity, hydrolyzing O-glycosyl compounds"/>
    <property type="evidence" value="ECO:0007669"/>
    <property type="project" value="TreeGrafter"/>
</dbReference>
<proteinExistence type="predicted"/>
<dbReference type="EMBL" id="LPVJ01000029">
    <property type="protein sequence ID" value="KUO96093.1"/>
    <property type="molecule type" value="Genomic_DNA"/>
</dbReference>
<dbReference type="GO" id="GO:0005975">
    <property type="term" value="P:carbohydrate metabolic process"/>
    <property type="evidence" value="ECO:0007669"/>
    <property type="project" value="InterPro"/>
</dbReference>
<organism evidence="2 3">
    <name type="scientific">Ferroacidibacillus organovorans</name>
    <dbReference type="NCBI Taxonomy" id="1765683"/>
    <lineage>
        <taxon>Bacteria</taxon>
        <taxon>Bacillati</taxon>
        <taxon>Bacillota</taxon>
        <taxon>Bacilli</taxon>
        <taxon>Bacillales</taxon>
        <taxon>Alicyclobacillaceae</taxon>
        <taxon>Ferroacidibacillus</taxon>
    </lineage>
</organism>
<dbReference type="SUPFAM" id="SSF48208">
    <property type="entry name" value="Six-hairpin glycosidases"/>
    <property type="match status" value="1"/>
</dbReference>
<accession>A0A117SY03</accession>
<dbReference type="Proteomes" id="UP000053557">
    <property type="component" value="Unassembled WGS sequence"/>
</dbReference>
<evidence type="ECO:0000313" key="3">
    <source>
        <dbReference type="Proteomes" id="UP000053557"/>
    </source>
</evidence>
<feature type="domain" description="GH15-like" evidence="1">
    <location>
        <begin position="357"/>
        <end position="585"/>
    </location>
</feature>
<dbReference type="InterPro" id="IPR012341">
    <property type="entry name" value="6hp_glycosidase-like_sf"/>
</dbReference>
<keyword evidence="3" id="KW-1185">Reference proteome</keyword>
<dbReference type="PANTHER" id="PTHR31616:SF0">
    <property type="entry name" value="GLUCAN 1,4-ALPHA-GLUCOSIDASE"/>
    <property type="match status" value="1"/>
</dbReference>
<reference evidence="2 3" key="1">
    <citation type="submission" date="2015-12" db="EMBL/GenBank/DDBJ databases">
        <title>Draft genome sequence of Acidibacillus ferrooxidans ITV001, isolated from a chalcopyrite acid mine drainage site in Brazil.</title>
        <authorList>
            <person name="Dall'Agnol H."/>
            <person name="Nancucheo I."/>
            <person name="Johnson B."/>
            <person name="Oliveira R."/>
            <person name="Leite L."/>
            <person name="Pylro V."/>
            <person name="Nunes G.L."/>
            <person name="Tzotzos G."/>
            <person name="Fernandes G.R."/>
            <person name="Dutra J."/>
            <person name="Orellana S.C."/>
            <person name="Oliveira G."/>
        </authorList>
    </citation>
    <scope>NUCLEOTIDE SEQUENCE [LARGE SCALE GENOMIC DNA]</scope>
    <source>
        <strain evidence="3">ITV01</strain>
    </source>
</reference>
<dbReference type="InterPro" id="IPR008928">
    <property type="entry name" value="6-hairpin_glycosidase_sf"/>
</dbReference>
<dbReference type="PANTHER" id="PTHR31616">
    <property type="entry name" value="TREHALASE"/>
    <property type="match status" value="1"/>
</dbReference>
<dbReference type="Gene3D" id="1.50.10.10">
    <property type="match status" value="1"/>
</dbReference>
<feature type="domain" description="GH15-like" evidence="1">
    <location>
        <begin position="587"/>
        <end position="634"/>
    </location>
</feature>
<evidence type="ECO:0000313" key="2">
    <source>
        <dbReference type="EMBL" id="KUO96093.1"/>
    </source>
</evidence>